<dbReference type="EMBL" id="JADOEL010000015">
    <property type="protein sequence ID" value="MBF8179096.1"/>
    <property type="molecule type" value="Genomic_DNA"/>
</dbReference>
<feature type="domain" description="Tyr recombinase" evidence="3">
    <location>
        <begin position="99"/>
        <end position="308"/>
    </location>
</feature>
<dbReference type="SUPFAM" id="SSF56349">
    <property type="entry name" value="DNA breaking-rejoining enzymes"/>
    <property type="match status" value="1"/>
</dbReference>
<dbReference type="PANTHER" id="PTHR34605">
    <property type="entry name" value="PHAGE_INTEGRASE DOMAIN-CONTAINING PROTEIN"/>
    <property type="match status" value="1"/>
</dbReference>
<gene>
    <name evidence="4" type="ORF">IXC47_15535</name>
</gene>
<name>A0ABS0EW93_9BURK</name>
<keyword evidence="5" id="KW-1185">Reference proteome</keyword>
<evidence type="ECO:0000256" key="1">
    <source>
        <dbReference type="ARBA" id="ARBA00023125"/>
    </source>
</evidence>
<evidence type="ECO:0000259" key="3">
    <source>
        <dbReference type="PROSITE" id="PS51898"/>
    </source>
</evidence>
<organism evidence="4 5">
    <name type="scientific">Herminiimonas contaminans</name>
    <dbReference type="NCBI Taxonomy" id="1111140"/>
    <lineage>
        <taxon>Bacteria</taxon>
        <taxon>Pseudomonadati</taxon>
        <taxon>Pseudomonadota</taxon>
        <taxon>Betaproteobacteria</taxon>
        <taxon>Burkholderiales</taxon>
        <taxon>Oxalobacteraceae</taxon>
        <taxon>Herminiimonas</taxon>
    </lineage>
</organism>
<sequence>MSTIEQYIQAATRDNTRRSYRAAVQHFEVEWGGFLPATADSIAKYLVHYADTLAINTLRQRLAALAQWHIDQGFPDPTKAPVVRQVFRGIQRLHPAQEKRAKPLQLDQLEQLMTWLDSAITSAGATNDQIAQLRHTRDKALVLLGFWRGFRGDELARLEVQYVEAIPGEGMTCYFPQTKGDRQFKGSTFKAPALSRLCPVAAYQAWIDLSGLESGAVFRSINRWGKLNEDGLNPSSILPLLRSLFGKAGILDADDYSAHSLRRGFANWATSNGWDLKTLMEYVGWKNIQSAMRYVDGADPFSKKRIERMLTPLVQESSEPDKNLNNRNT</sequence>
<dbReference type="Gene3D" id="1.10.150.130">
    <property type="match status" value="1"/>
</dbReference>
<keyword evidence="2" id="KW-0233">DNA recombination</keyword>
<evidence type="ECO:0000313" key="4">
    <source>
        <dbReference type="EMBL" id="MBF8179096.1"/>
    </source>
</evidence>
<dbReference type="InterPro" id="IPR052925">
    <property type="entry name" value="Phage_Integrase-like_Recomb"/>
</dbReference>
<comment type="caution">
    <text evidence="4">The sequence shown here is derived from an EMBL/GenBank/DDBJ whole genome shotgun (WGS) entry which is preliminary data.</text>
</comment>
<protein>
    <submittedName>
        <fullName evidence="4">Site-specific integrase</fullName>
    </submittedName>
</protein>
<dbReference type="InterPro" id="IPR010998">
    <property type="entry name" value="Integrase_recombinase_N"/>
</dbReference>
<dbReference type="Proteomes" id="UP000657372">
    <property type="component" value="Unassembled WGS sequence"/>
</dbReference>
<dbReference type="PROSITE" id="PS51898">
    <property type="entry name" value="TYR_RECOMBINASE"/>
    <property type="match status" value="1"/>
</dbReference>
<dbReference type="CDD" id="cd00799">
    <property type="entry name" value="INT_Cre_C"/>
    <property type="match status" value="1"/>
</dbReference>
<proteinExistence type="predicted"/>
<dbReference type="RefSeq" id="WP_195876214.1">
    <property type="nucleotide sequence ID" value="NZ_JADOEL010000015.1"/>
</dbReference>
<reference evidence="4 5" key="1">
    <citation type="submission" date="2020-11" db="EMBL/GenBank/DDBJ databases">
        <title>WGS of Herminiimonas contaminans strain Marseille-Q4544 isolated from planarians Schmidtea mediterranea.</title>
        <authorList>
            <person name="Kangale L."/>
        </authorList>
    </citation>
    <scope>NUCLEOTIDE SEQUENCE [LARGE SCALE GENOMIC DNA]</scope>
    <source>
        <strain evidence="4 5">Marseille-Q4544</strain>
    </source>
</reference>
<accession>A0ABS0EW93</accession>
<dbReference type="Gene3D" id="1.10.443.10">
    <property type="entry name" value="Intergrase catalytic core"/>
    <property type="match status" value="1"/>
</dbReference>
<dbReference type="InterPro" id="IPR011010">
    <property type="entry name" value="DNA_brk_join_enz"/>
</dbReference>
<dbReference type="InterPro" id="IPR002104">
    <property type="entry name" value="Integrase_catalytic"/>
</dbReference>
<keyword evidence="1" id="KW-0238">DNA-binding</keyword>
<evidence type="ECO:0000256" key="2">
    <source>
        <dbReference type="ARBA" id="ARBA00023172"/>
    </source>
</evidence>
<dbReference type="Pfam" id="PF00589">
    <property type="entry name" value="Phage_integrase"/>
    <property type="match status" value="1"/>
</dbReference>
<dbReference type="InterPro" id="IPR013762">
    <property type="entry name" value="Integrase-like_cat_sf"/>
</dbReference>
<dbReference type="PANTHER" id="PTHR34605:SF4">
    <property type="entry name" value="DNA ADENINE METHYLTRANSFERASE"/>
    <property type="match status" value="1"/>
</dbReference>
<dbReference type="SUPFAM" id="SSF47823">
    <property type="entry name" value="lambda integrase-like, N-terminal domain"/>
    <property type="match status" value="1"/>
</dbReference>
<evidence type="ECO:0000313" key="5">
    <source>
        <dbReference type="Proteomes" id="UP000657372"/>
    </source>
</evidence>